<dbReference type="InterPro" id="IPR017907">
    <property type="entry name" value="Znf_RING_CS"/>
</dbReference>
<feature type="domain" description="PNPLA" evidence="6">
    <location>
        <begin position="209"/>
        <end position="416"/>
    </location>
</feature>
<evidence type="ECO:0000256" key="1">
    <source>
        <dbReference type="ARBA" id="ARBA00022723"/>
    </source>
</evidence>
<keyword evidence="8" id="KW-1185">Reference proteome</keyword>
<evidence type="ECO:0000256" key="3">
    <source>
        <dbReference type="ARBA" id="ARBA00022833"/>
    </source>
</evidence>
<dbReference type="Proteomes" id="UP001396898">
    <property type="component" value="Unassembled WGS sequence"/>
</dbReference>
<evidence type="ECO:0000259" key="6">
    <source>
        <dbReference type="PROSITE" id="PS51635"/>
    </source>
</evidence>
<feature type="short sequence motif" description="GXSXG" evidence="5">
    <location>
        <begin position="247"/>
        <end position="251"/>
    </location>
</feature>
<dbReference type="Pfam" id="PF01734">
    <property type="entry name" value="Patatin"/>
    <property type="match status" value="1"/>
</dbReference>
<feature type="short sequence motif" description="GXGXXG" evidence="5">
    <location>
        <begin position="213"/>
        <end position="218"/>
    </location>
</feature>
<keyword evidence="1" id="KW-0479">Metal-binding</keyword>
<dbReference type="Gene3D" id="3.40.1090.10">
    <property type="entry name" value="Cytosolic phospholipase A2 catalytic domain"/>
    <property type="match status" value="1"/>
</dbReference>
<keyword evidence="4 5" id="KW-0443">Lipid metabolism</keyword>
<gene>
    <name evidence="7" type="ORF">PG991_005170</name>
</gene>
<feature type="active site" description="Proton acceptor" evidence="5">
    <location>
        <position position="403"/>
    </location>
</feature>
<name>A0ABR1S8F0_9PEZI</name>
<keyword evidence="5" id="KW-0378">Hydrolase</keyword>
<keyword evidence="3" id="KW-0862">Zinc</keyword>
<dbReference type="PROSITE" id="PS51635">
    <property type="entry name" value="PNPLA"/>
    <property type="match status" value="1"/>
</dbReference>
<evidence type="ECO:0000256" key="2">
    <source>
        <dbReference type="ARBA" id="ARBA00022771"/>
    </source>
</evidence>
<keyword evidence="5" id="KW-0442">Lipid degradation</keyword>
<feature type="short sequence motif" description="DGA/G" evidence="5">
    <location>
        <begin position="403"/>
        <end position="405"/>
    </location>
</feature>
<evidence type="ECO:0000313" key="7">
    <source>
        <dbReference type="EMBL" id="KAK8028114.1"/>
    </source>
</evidence>
<protein>
    <recommendedName>
        <fullName evidence="6">PNPLA domain-containing protein</fullName>
    </recommendedName>
</protein>
<dbReference type="InterPro" id="IPR016035">
    <property type="entry name" value="Acyl_Trfase/lysoPLipase"/>
</dbReference>
<reference evidence="7 8" key="1">
    <citation type="submission" date="2023-01" db="EMBL/GenBank/DDBJ databases">
        <title>Analysis of 21 Apiospora genomes using comparative genomics revels a genus with tremendous synthesis potential of carbohydrate active enzymes and secondary metabolites.</title>
        <authorList>
            <person name="Sorensen T."/>
        </authorList>
    </citation>
    <scope>NUCLEOTIDE SEQUENCE [LARGE SCALE GENOMIC DNA]</scope>
    <source>
        <strain evidence="7 8">CBS 20057</strain>
    </source>
</reference>
<evidence type="ECO:0000256" key="4">
    <source>
        <dbReference type="ARBA" id="ARBA00023098"/>
    </source>
</evidence>
<keyword evidence="2" id="KW-0863">Zinc-finger</keyword>
<sequence length="672" mass="73409">MPANSGAKQGHSSQQDFPVNPDMAKHMINFITQIPAAGHLRTFAAPVLASSILLDQYPPGMHLFKPADVFQKLYSNICLQVGKMAFRKGRPGGLLLPSVFSSSVLVNLESLFLELLNGQSAKEIHQAVLAKYAGAWKRIRSRQSCFTCFSAAQHTMECGHTICDNCLQVFGESEARDPLLFRLHTCKLCQQLVEIVVRVRPPTAGHGILCIDGGGIGGIIPTTILELVQDRLELPIPIQEHFSMAYGVSVGGLVILGLYEKGWSAATCSLKLQSLAEEAFHRPANLFAIAFFLFKWAQLLLFGHLYSGKGIENALKGVFGDKKIAAPSYATSIGTKIGILTASIDPPVTHLFTNYNGMGGPRSGYVVAADCDKVKTWEVARSTSAAPMYFPFYHLPGVGILQDGGVVRNNPTVISLAEFSKLTADATLDYVINLGTGSLSEQDIVAGRQGGRWRTSWLPRLVYAYLSLLGGQRTWNDVSCLVKRGPREGGYHRLDIKLEGSIALDDTTSMPLLRSLVLRDVGLRAVIEELAQRFFAALFYFELSAIPTKSRSLLHIQGRVMCTRKAGDPALPDIQRRLSTSFLSINGREERAEPTLDDHGNIQLVLDFTADRCIDMGLREDRANPLFPLSGAPYKVGGLVAKSGLSAAFGIRAHKRKADSVMGSQPRRRRLS</sequence>
<comment type="caution">
    <text evidence="7">The sequence shown here is derived from an EMBL/GenBank/DDBJ whole genome shotgun (WGS) entry which is preliminary data.</text>
</comment>
<dbReference type="PANTHER" id="PTHR24185">
    <property type="entry name" value="CALCIUM-INDEPENDENT PHOSPHOLIPASE A2-GAMMA"/>
    <property type="match status" value="1"/>
</dbReference>
<dbReference type="InterPro" id="IPR002641">
    <property type="entry name" value="PNPLA_dom"/>
</dbReference>
<evidence type="ECO:0000313" key="8">
    <source>
        <dbReference type="Proteomes" id="UP001396898"/>
    </source>
</evidence>
<dbReference type="PROSITE" id="PS00518">
    <property type="entry name" value="ZF_RING_1"/>
    <property type="match status" value="1"/>
</dbReference>
<accession>A0ABR1S8F0</accession>
<dbReference type="SUPFAM" id="SSF52151">
    <property type="entry name" value="FabD/lysophospholipase-like"/>
    <property type="match status" value="1"/>
</dbReference>
<dbReference type="EMBL" id="JAQQWI010000007">
    <property type="protein sequence ID" value="KAK8028114.1"/>
    <property type="molecule type" value="Genomic_DNA"/>
</dbReference>
<evidence type="ECO:0000256" key="5">
    <source>
        <dbReference type="PROSITE-ProRule" id="PRU01161"/>
    </source>
</evidence>
<organism evidence="7 8">
    <name type="scientific">Apiospora marii</name>
    <dbReference type="NCBI Taxonomy" id="335849"/>
    <lineage>
        <taxon>Eukaryota</taxon>
        <taxon>Fungi</taxon>
        <taxon>Dikarya</taxon>
        <taxon>Ascomycota</taxon>
        <taxon>Pezizomycotina</taxon>
        <taxon>Sordariomycetes</taxon>
        <taxon>Xylariomycetidae</taxon>
        <taxon>Amphisphaeriales</taxon>
        <taxon>Apiosporaceae</taxon>
        <taxon>Apiospora</taxon>
    </lineage>
</organism>
<proteinExistence type="predicted"/>
<dbReference type="PANTHER" id="PTHR24185:SF8">
    <property type="entry name" value="PNPLA DOMAIN-CONTAINING PROTEIN"/>
    <property type="match status" value="1"/>
</dbReference>
<feature type="active site" description="Nucleophile" evidence="5">
    <location>
        <position position="249"/>
    </location>
</feature>